<dbReference type="Gene3D" id="2.40.50.500">
    <property type="entry name" value="NigD-like N-terminal OB domain"/>
    <property type="match status" value="1"/>
</dbReference>
<evidence type="ECO:0000313" key="3">
    <source>
        <dbReference type="EMBL" id="MBU3814638.1"/>
    </source>
</evidence>
<dbReference type="Pfam" id="PF17415">
    <property type="entry name" value="NigD_C"/>
    <property type="match status" value="1"/>
</dbReference>
<sequence length="221" mass="24833">MALLAVFVLALQSCFDDDGYDDEHLLFSIGTVQVMEGQDYYVELDDGSSLYPSDTTAIHGYAVRDGQRAFVYFSLLEEELPGYAYNAKLEHIENILTKDIYRMSPDKADSIGDDRIDVDNVWLTKDHVNIVYKFYHSNDVDKKHMLNLVIDEGQDAPDDGYLHLSFRHNAYNDTPLKGGSGIVSFKLDNVRDQLGSCQGLRIAVNTLYGGAKEFTVDKPAD</sequence>
<feature type="domain" description="NigD-like C-terminal" evidence="2">
    <location>
        <begin position="100"/>
        <end position="216"/>
    </location>
</feature>
<accession>A0A9E2NP26</accession>
<dbReference type="InterPro" id="IPR038179">
    <property type="entry name" value="NigD-like_N_sf"/>
</dbReference>
<comment type="caution">
    <text evidence="3">The sequence shown here is derived from an EMBL/GenBank/DDBJ whole genome shotgun (WGS) entry which is preliminary data.</text>
</comment>
<dbReference type="InterPro" id="IPR024299">
    <property type="entry name" value="NigD-like_OB_dom"/>
</dbReference>
<feature type="domain" description="NigD-like N-terminal OB" evidence="1">
    <location>
        <begin position="29"/>
        <end position="95"/>
    </location>
</feature>
<proteinExistence type="predicted"/>
<gene>
    <name evidence="3" type="ORF">H9791_09080</name>
</gene>
<protein>
    <submittedName>
        <fullName evidence="3">NigD-like protein</fullName>
    </submittedName>
</protein>
<reference evidence="3" key="1">
    <citation type="journal article" date="2021" name="PeerJ">
        <title>Extensive microbial diversity within the chicken gut microbiome revealed by metagenomics and culture.</title>
        <authorList>
            <person name="Gilroy R."/>
            <person name="Ravi A."/>
            <person name="Getino M."/>
            <person name="Pursley I."/>
            <person name="Horton D.L."/>
            <person name="Alikhan N.F."/>
            <person name="Baker D."/>
            <person name="Gharbi K."/>
            <person name="Hall N."/>
            <person name="Watson M."/>
            <person name="Adriaenssens E.M."/>
            <person name="Foster-Nyarko E."/>
            <person name="Jarju S."/>
            <person name="Secka A."/>
            <person name="Antonio M."/>
            <person name="Oren A."/>
            <person name="Chaudhuri R.R."/>
            <person name="La Ragione R."/>
            <person name="Hildebrand F."/>
            <person name="Pallen M.J."/>
        </authorList>
    </citation>
    <scope>NUCLEOTIDE SEQUENCE</scope>
    <source>
        <strain evidence="3">B3-3758</strain>
    </source>
</reference>
<name>A0A9E2NP26_9BACE</name>
<evidence type="ECO:0000259" key="2">
    <source>
        <dbReference type="Pfam" id="PF17415"/>
    </source>
</evidence>
<dbReference type="Proteomes" id="UP000824236">
    <property type="component" value="Unassembled WGS sequence"/>
</dbReference>
<organism evidence="3 4">
    <name type="scientific">Candidatus Bacteroides intestinipullorum</name>
    <dbReference type="NCBI Taxonomy" id="2838471"/>
    <lineage>
        <taxon>Bacteria</taxon>
        <taxon>Pseudomonadati</taxon>
        <taxon>Bacteroidota</taxon>
        <taxon>Bacteroidia</taxon>
        <taxon>Bacteroidales</taxon>
        <taxon>Bacteroidaceae</taxon>
        <taxon>Bacteroides</taxon>
    </lineage>
</organism>
<dbReference type="AlphaFoldDB" id="A0A9E2NP26"/>
<dbReference type="EMBL" id="JAHLFO010000123">
    <property type="protein sequence ID" value="MBU3814638.1"/>
    <property type="molecule type" value="Genomic_DNA"/>
</dbReference>
<dbReference type="InterPro" id="IPR035376">
    <property type="entry name" value="NigD_C"/>
</dbReference>
<dbReference type="Gene3D" id="2.60.40.2370">
    <property type="entry name" value="NigD-like, C-terminal beta sandwich domain"/>
    <property type="match status" value="1"/>
</dbReference>
<reference evidence="3" key="2">
    <citation type="submission" date="2021-04" db="EMBL/GenBank/DDBJ databases">
        <authorList>
            <person name="Gilroy R."/>
        </authorList>
    </citation>
    <scope>NUCLEOTIDE SEQUENCE</scope>
    <source>
        <strain evidence="3">B3-3758</strain>
    </source>
</reference>
<evidence type="ECO:0000259" key="1">
    <source>
        <dbReference type="Pfam" id="PF12667"/>
    </source>
</evidence>
<evidence type="ECO:0000313" key="4">
    <source>
        <dbReference type="Proteomes" id="UP000824236"/>
    </source>
</evidence>
<dbReference type="Pfam" id="PF12667">
    <property type="entry name" value="NigD_N"/>
    <property type="match status" value="1"/>
</dbReference>
<dbReference type="InterPro" id="IPR038143">
    <property type="entry name" value="NigD-like_C_dom_sf"/>
</dbReference>